<name>A0ABD1B8P9_CARAN</name>
<evidence type="ECO:0000313" key="2">
    <source>
        <dbReference type="Proteomes" id="UP001558713"/>
    </source>
</evidence>
<dbReference type="EMBL" id="JBANAX010000374">
    <property type="protein sequence ID" value="KAL1212154.1"/>
    <property type="molecule type" value="Genomic_DNA"/>
</dbReference>
<evidence type="ECO:0000313" key="1">
    <source>
        <dbReference type="EMBL" id="KAL1212154.1"/>
    </source>
</evidence>
<organism evidence="1 2">
    <name type="scientific">Cardamine amara subsp. amara</name>
    <dbReference type="NCBI Taxonomy" id="228776"/>
    <lineage>
        <taxon>Eukaryota</taxon>
        <taxon>Viridiplantae</taxon>
        <taxon>Streptophyta</taxon>
        <taxon>Embryophyta</taxon>
        <taxon>Tracheophyta</taxon>
        <taxon>Spermatophyta</taxon>
        <taxon>Magnoliopsida</taxon>
        <taxon>eudicotyledons</taxon>
        <taxon>Gunneridae</taxon>
        <taxon>Pentapetalae</taxon>
        <taxon>rosids</taxon>
        <taxon>malvids</taxon>
        <taxon>Brassicales</taxon>
        <taxon>Brassicaceae</taxon>
        <taxon>Cardamineae</taxon>
        <taxon>Cardamine</taxon>
    </lineage>
</organism>
<gene>
    <name evidence="1" type="ORF">V5N11_028776</name>
</gene>
<keyword evidence="2" id="KW-1185">Reference proteome</keyword>
<accession>A0ABD1B8P9</accession>
<protein>
    <submittedName>
        <fullName evidence="1">Uncharacterized protein</fullName>
    </submittedName>
</protein>
<dbReference type="Proteomes" id="UP001558713">
    <property type="component" value="Unassembled WGS sequence"/>
</dbReference>
<comment type="caution">
    <text evidence="1">The sequence shown here is derived from an EMBL/GenBank/DDBJ whole genome shotgun (WGS) entry which is preliminary data.</text>
</comment>
<proteinExistence type="predicted"/>
<dbReference type="AlphaFoldDB" id="A0ABD1B8P9"/>
<reference evidence="1 2" key="1">
    <citation type="submission" date="2024-04" db="EMBL/GenBank/DDBJ databases">
        <title>Genome assembly C_amara_ONT_v2.</title>
        <authorList>
            <person name="Yant L."/>
            <person name="Moore C."/>
            <person name="Slenker M."/>
        </authorList>
    </citation>
    <scope>NUCLEOTIDE SEQUENCE [LARGE SCALE GENOMIC DNA]</scope>
    <source>
        <tissue evidence="1">Leaf</tissue>
    </source>
</reference>
<sequence length="81" mass="9209">MQLSKGIKKGEPTYPAMLNLDDEFGEASVIPMVIEKVLEQNNDMMSAKLPETLPPWIEVDHRIELEVRAKPPAMALYRMDP</sequence>